<dbReference type="Pfam" id="PF00891">
    <property type="entry name" value="Methyltransf_2"/>
    <property type="match status" value="1"/>
</dbReference>
<reference evidence="6 7" key="1">
    <citation type="submission" date="2021-05" db="EMBL/GenBank/DDBJ databases">
        <title>Novel Bacillus species.</title>
        <authorList>
            <person name="Liu G."/>
        </authorList>
    </citation>
    <scope>NUCLEOTIDE SEQUENCE [LARGE SCALE GENOMIC DNA]</scope>
    <source>
        <strain evidence="6 7">FJAT-49732</strain>
    </source>
</reference>
<dbReference type="SUPFAM" id="SSF46785">
    <property type="entry name" value="Winged helix' DNA-binding domain"/>
    <property type="match status" value="1"/>
</dbReference>
<dbReference type="Pfam" id="PF08100">
    <property type="entry name" value="Dimerisation"/>
    <property type="match status" value="1"/>
</dbReference>
<dbReference type="Proteomes" id="UP000682713">
    <property type="component" value="Unassembled WGS sequence"/>
</dbReference>
<evidence type="ECO:0000256" key="1">
    <source>
        <dbReference type="ARBA" id="ARBA00022603"/>
    </source>
</evidence>
<dbReference type="GO" id="GO:0008171">
    <property type="term" value="F:O-methyltransferase activity"/>
    <property type="evidence" value="ECO:0007669"/>
    <property type="project" value="InterPro"/>
</dbReference>
<comment type="caution">
    <text evidence="6">The sequence shown here is derived from an EMBL/GenBank/DDBJ whole genome shotgun (WGS) entry which is preliminary data.</text>
</comment>
<keyword evidence="2" id="KW-0808">Transferase</keyword>
<dbReference type="InterPro" id="IPR029063">
    <property type="entry name" value="SAM-dependent_MTases_sf"/>
</dbReference>
<dbReference type="AlphaFoldDB" id="A0A942TP07"/>
<keyword evidence="7" id="KW-1185">Reference proteome</keyword>
<dbReference type="InterPro" id="IPR001077">
    <property type="entry name" value="COMT_C"/>
</dbReference>
<dbReference type="GO" id="GO:0032259">
    <property type="term" value="P:methylation"/>
    <property type="evidence" value="ECO:0007669"/>
    <property type="project" value="UniProtKB-KW"/>
</dbReference>
<dbReference type="InterPro" id="IPR036388">
    <property type="entry name" value="WH-like_DNA-bd_sf"/>
</dbReference>
<feature type="domain" description="O-methyltransferase dimerisation" evidence="5">
    <location>
        <begin position="14"/>
        <end position="86"/>
    </location>
</feature>
<name>A0A942TP07_9BACI</name>
<accession>A0A942TP07</accession>
<dbReference type="RefSeq" id="WP_213111349.1">
    <property type="nucleotide sequence ID" value="NZ_JAGYPJ010000001.1"/>
</dbReference>
<dbReference type="Gene3D" id="3.40.50.150">
    <property type="entry name" value="Vaccinia Virus protein VP39"/>
    <property type="match status" value="1"/>
</dbReference>
<dbReference type="EMBL" id="JAGYPJ010000001">
    <property type="protein sequence ID" value="MBS4200813.1"/>
    <property type="molecule type" value="Genomic_DNA"/>
</dbReference>
<dbReference type="Gene3D" id="1.10.287.1350">
    <property type="match status" value="1"/>
</dbReference>
<keyword evidence="1" id="KW-0489">Methyltransferase</keyword>
<feature type="domain" description="O-methyltransferase C-terminal" evidence="4">
    <location>
        <begin position="104"/>
        <end position="285"/>
    </location>
</feature>
<dbReference type="InterPro" id="IPR012967">
    <property type="entry name" value="COMT_dimerisation"/>
</dbReference>
<dbReference type="CDD" id="cd02440">
    <property type="entry name" value="AdoMet_MTases"/>
    <property type="match status" value="1"/>
</dbReference>
<evidence type="ECO:0000313" key="6">
    <source>
        <dbReference type="EMBL" id="MBS4200813.1"/>
    </source>
</evidence>
<evidence type="ECO:0000259" key="4">
    <source>
        <dbReference type="Pfam" id="PF00891"/>
    </source>
</evidence>
<keyword evidence="3" id="KW-0949">S-adenosyl-L-methionine</keyword>
<proteinExistence type="predicted"/>
<dbReference type="PANTHER" id="PTHR43712">
    <property type="entry name" value="PUTATIVE (AFU_ORTHOLOGUE AFUA_4G14580)-RELATED"/>
    <property type="match status" value="1"/>
</dbReference>
<dbReference type="PANTHER" id="PTHR43712:SF2">
    <property type="entry name" value="O-METHYLTRANSFERASE CICE"/>
    <property type="match status" value="1"/>
</dbReference>
<dbReference type="SUPFAM" id="SSF53335">
    <property type="entry name" value="S-adenosyl-L-methionine-dependent methyltransferases"/>
    <property type="match status" value="1"/>
</dbReference>
<dbReference type="Gene3D" id="1.10.10.10">
    <property type="entry name" value="Winged helix-like DNA-binding domain superfamily/Winged helix DNA-binding domain"/>
    <property type="match status" value="1"/>
</dbReference>
<evidence type="ECO:0000256" key="2">
    <source>
        <dbReference type="ARBA" id="ARBA00022679"/>
    </source>
</evidence>
<dbReference type="InterPro" id="IPR036390">
    <property type="entry name" value="WH_DNA-bd_sf"/>
</dbReference>
<sequence>MSEINFAKLEALSDLCTPWCIHTVGTLRIADHISEGIDHIDDLAKASGSDAYVLHNVMRHLVSKGVFEETEPGQFALNDVSRGLLEPSHRPNLIGIGGRMAYAWGTLPTYVRTGTSGYHEQFGLPFWEDLAVNPDVGQSFDDLMGKAGHGVPDPNFPITGDWDLVQTVVDVGGGTGAMLAEILSARPHIHGTLVDLPGTVARSAEVFQDAGVSDRVTAVGQSFFDPLPAGADIYLLKKVLGNWPDKDKKEILLRCAEAARPSGRIVIMGGVTPDEEAHHLSIEMVLLGGKPIPLSEFKEMAREVGLEVSAAQKHGGFLVECQPI</sequence>
<dbReference type="PROSITE" id="PS51683">
    <property type="entry name" value="SAM_OMT_II"/>
    <property type="match status" value="1"/>
</dbReference>
<gene>
    <name evidence="6" type="ORF">KHA93_14350</name>
</gene>
<dbReference type="InterPro" id="IPR016461">
    <property type="entry name" value="COMT-like"/>
</dbReference>
<evidence type="ECO:0000313" key="7">
    <source>
        <dbReference type="Proteomes" id="UP000682713"/>
    </source>
</evidence>
<evidence type="ECO:0000256" key="3">
    <source>
        <dbReference type="ARBA" id="ARBA00022691"/>
    </source>
</evidence>
<protein>
    <submittedName>
        <fullName evidence="6">Uncharacterized protein</fullName>
    </submittedName>
</protein>
<organism evidence="6 7">
    <name type="scientific">Lederbergia citrisecunda</name>
    <dbReference type="NCBI Taxonomy" id="2833583"/>
    <lineage>
        <taxon>Bacteria</taxon>
        <taxon>Bacillati</taxon>
        <taxon>Bacillota</taxon>
        <taxon>Bacilli</taxon>
        <taxon>Bacillales</taxon>
        <taxon>Bacillaceae</taxon>
        <taxon>Lederbergia</taxon>
    </lineage>
</organism>
<dbReference type="PIRSF" id="PIRSF005739">
    <property type="entry name" value="O-mtase"/>
    <property type="match status" value="1"/>
</dbReference>
<evidence type="ECO:0000259" key="5">
    <source>
        <dbReference type="Pfam" id="PF08100"/>
    </source>
</evidence>